<dbReference type="Proteomes" id="UP000230750">
    <property type="component" value="Unassembled WGS sequence"/>
</dbReference>
<feature type="transmembrane region" description="Helical" evidence="2">
    <location>
        <begin position="90"/>
        <end position="112"/>
    </location>
</feature>
<dbReference type="AlphaFoldDB" id="A0A2G8KK75"/>
<organism evidence="3 4">
    <name type="scientific">Stichopus japonicus</name>
    <name type="common">Sea cucumber</name>
    <dbReference type="NCBI Taxonomy" id="307972"/>
    <lineage>
        <taxon>Eukaryota</taxon>
        <taxon>Metazoa</taxon>
        <taxon>Echinodermata</taxon>
        <taxon>Eleutherozoa</taxon>
        <taxon>Echinozoa</taxon>
        <taxon>Holothuroidea</taxon>
        <taxon>Aspidochirotacea</taxon>
        <taxon>Aspidochirotida</taxon>
        <taxon>Stichopodidae</taxon>
        <taxon>Apostichopus</taxon>
    </lineage>
</organism>
<dbReference type="GO" id="GO:0016020">
    <property type="term" value="C:membrane"/>
    <property type="evidence" value="ECO:0007669"/>
    <property type="project" value="TreeGrafter"/>
</dbReference>
<evidence type="ECO:0000256" key="2">
    <source>
        <dbReference type="SAM" id="Phobius"/>
    </source>
</evidence>
<name>A0A2G8KK75_STIJA</name>
<feature type="region of interest" description="Disordered" evidence="1">
    <location>
        <begin position="620"/>
        <end position="653"/>
    </location>
</feature>
<dbReference type="OrthoDB" id="8048523at2759"/>
<dbReference type="InterPro" id="IPR051415">
    <property type="entry name" value="LAAT-1"/>
</dbReference>
<dbReference type="GO" id="GO:0015174">
    <property type="term" value="F:basic amino acid transmembrane transporter activity"/>
    <property type="evidence" value="ECO:0007669"/>
    <property type="project" value="TreeGrafter"/>
</dbReference>
<keyword evidence="2" id="KW-0472">Membrane</keyword>
<feature type="transmembrane region" description="Helical" evidence="2">
    <location>
        <begin position="356"/>
        <end position="380"/>
    </location>
</feature>
<evidence type="ECO:0000313" key="4">
    <source>
        <dbReference type="Proteomes" id="UP000230750"/>
    </source>
</evidence>
<feature type="transmembrane region" description="Helical" evidence="2">
    <location>
        <begin position="427"/>
        <end position="451"/>
    </location>
</feature>
<feature type="transmembrane region" description="Helical" evidence="2">
    <location>
        <begin position="314"/>
        <end position="336"/>
    </location>
</feature>
<proteinExistence type="predicted"/>
<protein>
    <submittedName>
        <fullName evidence="3">Putative lysosomal amino acid transporter 1</fullName>
    </submittedName>
</protein>
<keyword evidence="2" id="KW-1133">Transmembrane helix</keyword>
<comment type="caution">
    <text evidence="3">The sequence shown here is derived from an EMBL/GenBank/DDBJ whole genome shotgun (WGS) entry which is preliminary data.</text>
</comment>
<feature type="compositionally biased region" description="Polar residues" evidence="1">
    <location>
        <begin position="631"/>
        <end position="642"/>
    </location>
</feature>
<dbReference type="PANTHER" id="PTHR16201">
    <property type="entry name" value="SEVEN TRANSMEMBRANE PROTEIN 1-RELATED"/>
    <property type="match status" value="1"/>
</dbReference>
<dbReference type="EMBL" id="MRZV01000526">
    <property type="protein sequence ID" value="PIK48358.1"/>
    <property type="molecule type" value="Genomic_DNA"/>
</dbReference>
<feature type="transmembrane region" description="Helical" evidence="2">
    <location>
        <begin position="401"/>
        <end position="421"/>
    </location>
</feature>
<reference evidence="3 4" key="1">
    <citation type="journal article" date="2017" name="PLoS Biol.">
        <title>The sea cucumber genome provides insights into morphological evolution and visceral regeneration.</title>
        <authorList>
            <person name="Zhang X."/>
            <person name="Sun L."/>
            <person name="Yuan J."/>
            <person name="Sun Y."/>
            <person name="Gao Y."/>
            <person name="Zhang L."/>
            <person name="Li S."/>
            <person name="Dai H."/>
            <person name="Hamel J.F."/>
            <person name="Liu C."/>
            <person name="Yu Y."/>
            <person name="Liu S."/>
            <person name="Lin W."/>
            <person name="Guo K."/>
            <person name="Jin S."/>
            <person name="Xu P."/>
            <person name="Storey K.B."/>
            <person name="Huan P."/>
            <person name="Zhang T."/>
            <person name="Zhou Y."/>
            <person name="Zhang J."/>
            <person name="Lin C."/>
            <person name="Li X."/>
            <person name="Xing L."/>
            <person name="Huo D."/>
            <person name="Sun M."/>
            <person name="Wang L."/>
            <person name="Mercier A."/>
            <person name="Li F."/>
            <person name="Yang H."/>
            <person name="Xiang J."/>
        </authorList>
    </citation>
    <scope>NUCLEOTIDE SEQUENCE [LARGE SCALE GENOMIC DNA]</scope>
    <source>
        <strain evidence="3">Shaxun</strain>
        <tissue evidence="3">Muscle</tissue>
    </source>
</reference>
<keyword evidence="4" id="KW-1185">Reference proteome</keyword>
<dbReference type="PANTHER" id="PTHR16201:SF34">
    <property type="entry name" value="LYSOSOMAL AMINO ACID TRANSPORTER 1"/>
    <property type="match status" value="1"/>
</dbReference>
<feature type="compositionally biased region" description="Acidic residues" evidence="1">
    <location>
        <begin position="643"/>
        <end position="653"/>
    </location>
</feature>
<feature type="region of interest" description="Disordered" evidence="1">
    <location>
        <begin position="486"/>
        <end position="542"/>
    </location>
</feature>
<evidence type="ECO:0000256" key="1">
    <source>
        <dbReference type="SAM" id="MobiDB-lite"/>
    </source>
</evidence>
<evidence type="ECO:0000313" key="3">
    <source>
        <dbReference type="EMBL" id="PIK48358.1"/>
    </source>
</evidence>
<feature type="transmembrane region" description="Helical" evidence="2">
    <location>
        <begin position="261"/>
        <end position="282"/>
    </location>
</feature>
<accession>A0A2G8KK75</accession>
<feature type="compositionally biased region" description="Basic and acidic residues" evidence="1">
    <location>
        <begin position="487"/>
        <end position="524"/>
    </location>
</feature>
<feature type="transmembrane region" description="Helical" evidence="2">
    <location>
        <begin position="236"/>
        <end position="255"/>
    </location>
</feature>
<gene>
    <name evidence="3" type="ORF">BSL78_14759</name>
</gene>
<keyword evidence="2" id="KW-0812">Transmembrane</keyword>
<sequence>MSQSEPTGEASTVTADLNLTTTTAEGTSTIHQVSLGPSSSSVSPSVSKFLSSTSSAATTHQFTTTMNFSNQTECSGVVFLGECVYTGKEYFSFIIGGIAIVVWLAANLKLLLGISMTNNASVTHARNITYGSQSVPCKISLKQTNNFYQLHKMPASIWHLSTFKNPPQTPPPGLRSVYPALRKSWAHPCTAPINQMKSQNKMLCDEQTVRIMFLAMTACTFYTSQKKHGYMATGQTIYLFHLLLADGLNLLGAALCGQLGTQVLTAIFLVVCDIIFIFLLTFTSRRQRAAARTGEILNSNWNAKNAARISQNGSVLPVCCLLLPCMITLFAQPVVSFHSELNMNNLEGRPMIGRKLLMVADSGVDNFGFAVGIFAALLYATVRITTIKDSIYSKDVIRPEIGFHGLSALACLVYCSSIVSYDISPDYIINALPWLIGMALLGLQDLFIVFMTWRVTRSTARVPRVRPRVEDGTLLLYNDGTSINFDQDDRSTVSQNTRRDSSKEDPQQKERSDTIDSGVEERSIGRVQGSTSTDGVVSSDLDNQRDVKVQVISYPHLQKTAGPEEDLFMNRQNLQPGKNRELEDDFAWDFSDIDQSQSGKWNGEDWDEETVLKEIEDELRKADEEEEEMASTPSLSYNSQQELGDDDDMYHVM</sequence>